<reference evidence="3" key="1">
    <citation type="submission" date="2020-07" db="EMBL/GenBank/DDBJ databases">
        <title>Complete genome sequencing of Clostridia bacterium strain 12CBH8.</title>
        <authorList>
            <person name="Sakamoto M."/>
            <person name="Murakami T."/>
            <person name="Mori H."/>
        </authorList>
    </citation>
    <scope>NUCLEOTIDE SEQUENCE [LARGE SCALE GENOMIC DNA]</scope>
    <source>
        <strain evidence="3">12CBH8</strain>
    </source>
</reference>
<organism evidence="2 3">
    <name type="scientific">Solibaculum mannosilyticum</name>
    <dbReference type="NCBI Taxonomy" id="2780922"/>
    <lineage>
        <taxon>Bacteria</taxon>
        <taxon>Bacillati</taxon>
        <taxon>Bacillota</taxon>
        <taxon>Clostridia</taxon>
        <taxon>Eubacteriales</taxon>
        <taxon>Oscillospiraceae</taxon>
        <taxon>Solibaculum</taxon>
    </lineage>
</organism>
<dbReference type="Proteomes" id="UP000593890">
    <property type="component" value="Chromosome"/>
</dbReference>
<keyword evidence="1" id="KW-0472">Membrane</keyword>
<dbReference type="EMBL" id="AP023321">
    <property type="protein sequence ID" value="BCI61007.1"/>
    <property type="molecule type" value="Genomic_DNA"/>
</dbReference>
<feature type="transmembrane region" description="Helical" evidence="1">
    <location>
        <begin position="92"/>
        <end position="111"/>
    </location>
</feature>
<proteinExistence type="predicted"/>
<sequence>MQEPEENKRHWGAKSYKSLWILPLIAFIAIFFLASSRNYIFEWQKEKDLQALGMIMKGGFLYALLWLVMPATIADYVGLVRREKTDHKWWKIISLVAIELACIIFGTYVFFFS</sequence>
<keyword evidence="3" id="KW-1185">Reference proteome</keyword>
<feature type="transmembrane region" description="Helical" evidence="1">
    <location>
        <begin position="60"/>
        <end position="80"/>
    </location>
</feature>
<evidence type="ECO:0000313" key="2">
    <source>
        <dbReference type="EMBL" id="BCI61007.1"/>
    </source>
</evidence>
<protein>
    <submittedName>
        <fullName evidence="2">Uncharacterized protein</fullName>
    </submittedName>
</protein>
<accession>A0A7I8D2F7</accession>
<name>A0A7I8D2F7_9FIRM</name>
<feature type="transmembrane region" description="Helical" evidence="1">
    <location>
        <begin position="20"/>
        <end position="40"/>
    </location>
</feature>
<keyword evidence="1" id="KW-0812">Transmembrane</keyword>
<evidence type="ECO:0000256" key="1">
    <source>
        <dbReference type="SAM" id="Phobius"/>
    </source>
</evidence>
<gene>
    <name evidence="2" type="ORF">C12CBH8_16460</name>
</gene>
<evidence type="ECO:0000313" key="3">
    <source>
        <dbReference type="Proteomes" id="UP000593890"/>
    </source>
</evidence>
<dbReference type="KEGG" id="sman:C12CBH8_16460"/>
<keyword evidence="1" id="KW-1133">Transmembrane helix</keyword>
<dbReference type="RefSeq" id="WP_090264395.1">
    <property type="nucleotide sequence ID" value="NZ_AP023321.1"/>
</dbReference>
<dbReference type="AlphaFoldDB" id="A0A7I8D2F7"/>